<organism evidence="2 3">
    <name type="scientific">Methylobacterium dankookense</name>
    <dbReference type="NCBI Taxonomy" id="560405"/>
    <lineage>
        <taxon>Bacteria</taxon>
        <taxon>Pseudomonadati</taxon>
        <taxon>Pseudomonadota</taxon>
        <taxon>Alphaproteobacteria</taxon>
        <taxon>Hyphomicrobiales</taxon>
        <taxon>Methylobacteriaceae</taxon>
        <taxon>Methylobacterium</taxon>
    </lineage>
</organism>
<evidence type="ECO:0000313" key="3">
    <source>
        <dbReference type="Proteomes" id="UP000401717"/>
    </source>
</evidence>
<dbReference type="EMBL" id="BPQI01000003">
    <property type="protein sequence ID" value="GJD54248.1"/>
    <property type="molecule type" value="Genomic_DNA"/>
</dbReference>
<dbReference type="OrthoDB" id="8015121at2"/>
<accession>A0A564FY44</accession>
<evidence type="ECO:0000313" key="1">
    <source>
        <dbReference type="EMBL" id="GJD54248.1"/>
    </source>
</evidence>
<proteinExistence type="predicted"/>
<sequence>MLLTALIVLTTLLPRAGLDGVERRLDALRPAPAPAPAYEAQGRAVSNWRPEAESSLRPYALALTARLSASDPAFVARCVKLNNYWCIKRARWSGEIGGDAEGHTAFRSAADGADAAANLLRRYYQAYGRRSALAIVRRWAPAACGIAPVVASSAARTGPAAPSPAVAPGLTTHGLGKTLRARFLARHLRGGAPRRAVAVRSKPGLRVQPWSPLARMAGRPGARPGGRAIAAPPLPAIATGIAEARPAPRAATSHVPIRGADNPAALLDRRTPSPEQLVAESATLPLLAPGFSLTDLKAPAPICAGDSVRIDNYAARIARSVGLKPTDDLKLFSTEGAPLPNLAAVMLAMSAVELGTMRAAPDLVDAAIARLATAPGTTAQAGP</sequence>
<dbReference type="RefSeq" id="WP_144764450.1">
    <property type="nucleotide sequence ID" value="NZ_BPQI01000003.1"/>
</dbReference>
<protein>
    <submittedName>
        <fullName evidence="2">Uncharacterized protein</fullName>
    </submittedName>
</protein>
<evidence type="ECO:0000313" key="4">
    <source>
        <dbReference type="Proteomes" id="UP001055303"/>
    </source>
</evidence>
<dbReference type="AlphaFoldDB" id="A0A564FY44"/>
<reference evidence="1" key="2">
    <citation type="journal article" date="2021" name="Front. Microbiol.">
        <title>Comprehensive Comparative Genomics and Phenotyping of Methylobacterium Species.</title>
        <authorList>
            <person name="Alessa O."/>
            <person name="Ogura Y."/>
            <person name="Fujitani Y."/>
            <person name="Takami H."/>
            <person name="Hayashi T."/>
            <person name="Sahin N."/>
            <person name="Tani A."/>
        </authorList>
    </citation>
    <scope>NUCLEOTIDE SEQUENCE</scope>
    <source>
        <strain evidence="1">DSM 22415</strain>
    </source>
</reference>
<dbReference type="Proteomes" id="UP001055303">
    <property type="component" value="Unassembled WGS sequence"/>
</dbReference>
<dbReference type="EMBL" id="CABFVH010000014">
    <property type="protein sequence ID" value="VUF12907.1"/>
    <property type="molecule type" value="Genomic_DNA"/>
</dbReference>
<reference evidence="1" key="3">
    <citation type="submission" date="2021-08" db="EMBL/GenBank/DDBJ databases">
        <authorList>
            <person name="Tani A."/>
            <person name="Ola A."/>
            <person name="Ogura Y."/>
            <person name="Katsura K."/>
            <person name="Hayashi T."/>
        </authorList>
    </citation>
    <scope>NUCLEOTIDE SEQUENCE</scope>
    <source>
        <strain evidence="1">DSM 22415</strain>
    </source>
</reference>
<dbReference type="Proteomes" id="UP000401717">
    <property type="component" value="Unassembled WGS sequence"/>
</dbReference>
<gene>
    <name evidence="1" type="ORF">IFDJLNFL_0116</name>
    <name evidence="2" type="ORF">MTDSW087_02602</name>
</gene>
<reference evidence="2 3" key="1">
    <citation type="submission" date="2019-06" db="EMBL/GenBank/DDBJ databases">
        <authorList>
            <person name="Rodrigo-Torres L."/>
            <person name="Arahal R. D."/>
            <person name="Lucena T."/>
        </authorList>
    </citation>
    <scope>NUCLEOTIDE SEQUENCE [LARGE SCALE GENOMIC DNA]</scope>
    <source>
        <strain evidence="2 3">SW08-7</strain>
    </source>
</reference>
<keyword evidence="4" id="KW-1185">Reference proteome</keyword>
<name>A0A564FY44_9HYPH</name>
<evidence type="ECO:0000313" key="2">
    <source>
        <dbReference type="EMBL" id="VUF12907.1"/>
    </source>
</evidence>